<sequence>MSGTERSFVLKYRFKNVSNIKNTKKSYSDYEDHFGVPWRLSIKNNENHLGVHLYCGRSEKEKEWSIDTEFEIHILHPKENSFHEFTYLLNCFTNAIGRGPSRIMTWERMEKEFLQNDELVVEIRVKINEITGIEDVNLNMPETVDKLPPVEKQTDQKTDDFVLKHVFKNVSKIKEFGCRYSPTEDHSGIQWNILIHNRKDHLEVILYCGRPGNKSEWSVDIEYEIHVLHPNGNPAHKNSAVSHRFTEAIRRGPKEIMTWERMEKEFLLNDELAVEICVKIIKMTGAESIVYLNPRPRSFVLKHAFKNVSKMRDTEDCKGPIQYHFIAPWFIGIRNENKHLGVHLYCGRSKNKKEWSIDTEFEVHVFHPNGNPVQENSAISHCFAVASGYGPSDLMTWERMEKEFLLNDELVVEIRVTITNFTGIEGFHLNMSETDDKLSIVEKQTNQKTDNFVLKHVFKNVSTMDDEGCYGPTEDHFGVSWYVFINHEKEHLAVFLRCARSKNKKEWSIDTDFEIHVLHPNGNPVHKSSISSVFTNDFPCGRNLMTWERMEREFLLNDELVVEIRVKIIQMAGTEV</sequence>
<dbReference type="STRING" id="135651.G0MV38"/>
<dbReference type="Pfam" id="PF00917">
    <property type="entry name" value="MATH"/>
    <property type="match status" value="4"/>
</dbReference>
<keyword evidence="3" id="KW-1185">Reference proteome</keyword>
<dbReference type="Proteomes" id="UP000008068">
    <property type="component" value="Unassembled WGS sequence"/>
</dbReference>
<evidence type="ECO:0000313" key="3">
    <source>
        <dbReference type="Proteomes" id="UP000008068"/>
    </source>
</evidence>
<name>G0MV38_CAEBE</name>
<dbReference type="Gene3D" id="2.60.210.10">
    <property type="entry name" value="Apoptosis, Tumor Necrosis Factor Receptor Associated Protein 2, Chain A"/>
    <property type="match status" value="4"/>
</dbReference>
<dbReference type="CDD" id="cd00121">
    <property type="entry name" value="MATH"/>
    <property type="match status" value="4"/>
</dbReference>
<dbReference type="AlphaFoldDB" id="G0MV38"/>
<evidence type="ECO:0000259" key="1">
    <source>
        <dbReference type="PROSITE" id="PS50144"/>
    </source>
</evidence>
<gene>
    <name evidence="2" type="ORF">CAEBREN_15863</name>
</gene>
<organism evidence="3">
    <name type="scientific">Caenorhabditis brenneri</name>
    <name type="common">Nematode worm</name>
    <dbReference type="NCBI Taxonomy" id="135651"/>
    <lineage>
        <taxon>Eukaryota</taxon>
        <taxon>Metazoa</taxon>
        <taxon>Ecdysozoa</taxon>
        <taxon>Nematoda</taxon>
        <taxon>Chromadorea</taxon>
        <taxon>Rhabditida</taxon>
        <taxon>Rhabditina</taxon>
        <taxon>Rhabditomorpha</taxon>
        <taxon>Rhabditoidea</taxon>
        <taxon>Rhabditidae</taxon>
        <taxon>Peloderinae</taxon>
        <taxon>Caenorhabditis</taxon>
    </lineage>
</organism>
<proteinExistence type="predicted"/>
<dbReference type="EMBL" id="GL379813">
    <property type="protein sequence ID" value="EGT44518.1"/>
    <property type="molecule type" value="Genomic_DNA"/>
</dbReference>
<dbReference type="OMA" id="IMTWERM"/>
<dbReference type="HOGENOM" id="CLU_473459_0_0_1"/>
<dbReference type="FunCoup" id="G0MV38">
    <property type="interactions" value="227"/>
</dbReference>
<dbReference type="OrthoDB" id="5904566at2759"/>
<feature type="domain" description="MATH" evidence="1">
    <location>
        <begin position="160"/>
        <end position="278"/>
    </location>
</feature>
<dbReference type="InParanoid" id="G0MV38"/>
<evidence type="ECO:0000313" key="2">
    <source>
        <dbReference type="EMBL" id="EGT44518.1"/>
    </source>
</evidence>
<accession>G0MV38</accession>
<dbReference type="PANTHER" id="PTHR46308">
    <property type="entry name" value="MATH (MEPRIN-ASSOCIATED TRAF HOMOLOGY) DOMAIN CONTAINING"/>
    <property type="match status" value="1"/>
</dbReference>
<reference evidence="3" key="1">
    <citation type="submission" date="2011-07" db="EMBL/GenBank/DDBJ databases">
        <authorList>
            <consortium name="Caenorhabditis brenneri Sequencing and Analysis Consortium"/>
            <person name="Wilson R.K."/>
        </authorList>
    </citation>
    <scope>NUCLEOTIDE SEQUENCE [LARGE SCALE GENOMIC DNA]</scope>
    <source>
        <strain evidence="3">PB2801</strain>
    </source>
</reference>
<dbReference type="SUPFAM" id="SSF49599">
    <property type="entry name" value="TRAF domain-like"/>
    <property type="match status" value="4"/>
</dbReference>
<protein>
    <recommendedName>
        <fullName evidence="1">MATH domain-containing protein</fullName>
    </recommendedName>
</protein>
<dbReference type="InterPro" id="IPR002083">
    <property type="entry name" value="MATH/TRAF_dom"/>
</dbReference>
<dbReference type="SMART" id="SM00061">
    <property type="entry name" value="MATH"/>
    <property type="match status" value="4"/>
</dbReference>
<feature type="domain" description="MATH" evidence="1">
    <location>
        <begin position="7"/>
        <end position="125"/>
    </location>
</feature>
<dbReference type="PANTHER" id="PTHR46308:SF1">
    <property type="entry name" value="MATH DOMAIN-CONTAINING PROTEIN"/>
    <property type="match status" value="1"/>
</dbReference>
<dbReference type="eggNOG" id="KOG2177">
    <property type="taxonomic scope" value="Eukaryota"/>
</dbReference>
<dbReference type="PROSITE" id="PS50144">
    <property type="entry name" value="MATH"/>
    <property type="match status" value="2"/>
</dbReference>
<dbReference type="InterPro" id="IPR008974">
    <property type="entry name" value="TRAF-like"/>
</dbReference>